<evidence type="ECO:0000313" key="2">
    <source>
        <dbReference type="Proteomes" id="UP000199161"/>
    </source>
</evidence>
<organism evidence="1 2">
    <name type="scientific">Natronobacterium haloterrestre</name>
    <name type="common">Halobiforma haloterrestris</name>
    <dbReference type="NCBI Taxonomy" id="148448"/>
    <lineage>
        <taxon>Archaea</taxon>
        <taxon>Methanobacteriati</taxon>
        <taxon>Methanobacteriota</taxon>
        <taxon>Stenosarchaea group</taxon>
        <taxon>Halobacteria</taxon>
        <taxon>Halobacteriales</taxon>
        <taxon>Natrialbaceae</taxon>
        <taxon>Natronobacterium</taxon>
    </lineage>
</organism>
<name>A0A1I1CZI3_NATHA</name>
<proteinExistence type="predicted"/>
<dbReference type="AlphaFoldDB" id="A0A1I1CZI3"/>
<gene>
    <name evidence="1" type="ORF">SAMN05444422_10148</name>
</gene>
<evidence type="ECO:0000313" key="1">
    <source>
        <dbReference type="EMBL" id="SFB67512.1"/>
    </source>
</evidence>
<dbReference type="Proteomes" id="UP000199161">
    <property type="component" value="Unassembled WGS sequence"/>
</dbReference>
<reference evidence="2" key="1">
    <citation type="submission" date="2016-10" db="EMBL/GenBank/DDBJ databases">
        <authorList>
            <person name="Varghese N."/>
            <person name="Submissions S."/>
        </authorList>
    </citation>
    <scope>NUCLEOTIDE SEQUENCE [LARGE SCALE GENOMIC DNA]</scope>
    <source>
        <strain evidence="2">DSM 13078</strain>
    </source>
</reference>
<protein>
    <submittedName>
        <fullName evidence="1">Uncharacterized protein</fullName>
    </submittedName>
</protein>
<accession>A0A1I1CZI3</accession>
<sequence>MYLGIDVHKRYAQVAVMGDAGKIVEEVRAENANLFDGPEIAGLAVVSGRMFKIVEIELVSLYSVSR</sequence>
<dbReference type="EMBL" id="FOKW01000001">
    <property type="protein sequence ID" value="SFB67512.1"/>
    <property type="molecule type" value="Genomic_DNA"/>
</dbReference>
<keyword evidence="2" id="KW-1185">Reference proteome</keyword>